<feature type="signal peptide" evidence="4">
    <location>
        <begin position="1"/>
        <end position="32"/>
    </location>
</feature>
<reference evidence="7" key="2">
    <citation type="submission" date="2013-12" db="EMBL/GenBank/DDBJ databases">
        <authorList>
            <person name="Yu Y."/>
            <person name="Lee S."/>
            <person name="de Baynast K."/>
            <person name="Wissotski M."/>
            <person name="Liu L."/>
            <person name="Talag J."/>
            <person name="Goicoechea J."/>
            <person name="Angelova A."/>
            <person name="Jetty R."/>
            <person name="Kudrna D."/>
            <person name="Golser W."/>
            <person name="Rivera L."/>
            <person name="Zhang J."/>
            <person name="Wing R."/>
        </authorList>
    </citation>
    <scope>NUCLEOTIDE SEQUENCE</scope>
</reference>
<dbReference type="GO" id="GO:0006869">
    <property type="term" value="P:lipid transport"/>
    <property type="evidence" value="ECO:0007669"/>
    <property type="project" value="InterPro"/>
</dbReference>
<dbReference type="InterPro" id="IPR016140">
    <property type="entry name" value="Bifunc_inhib/LTP/seed_store"/>
</dbReference>
<sequence>MAMTRPSSCSVLAAVAVVVLLGLLLQATPAAASARAAKTAAGCDLMQLRPCSSAFAGEGQGAPSSACCGKLKAQGSGCLCLYKDDPNVKRIVSSSRLKKVFTACKVPAPSC</sequence>
<proteinExistence type="inferred from homology"/>
<accession>A0A0D9V4D5</accession>
<feature type="domain" description="Bifunctional inhibitor/plant lipid transfer protein/seed storage helical" evidence="5">
    <location>
        <begin position="30"/>
        <end position="109"/>
    </location>
</feature>
<organism evidence="6 7">
    <name type="scientific">Leersia perrieri</name>
    <dbReference type="NCBI Taxonomy" id="77586"/>
    <lineage>
        <taxon>Eukaryota</taxon>
        <taxon>Viridiplantae</taxon>
        <taxon>Streptophyta</taxon>
        <taxon>Embryophyta</taxon>
        <taxon>Tracheophyta</taxon>
        <taxon>Spermatophyta</taxon>
        <taxon>Magnoliopsida</taxon>
        <taxon>Liliopsida</taxon>
        <taxon>Poales</taxon>
        <taxon>Poaceae</taxon>
        <taxon>BOP clade</taxon>
        <taxon>Oryzoideae</taxon>
        <taxon>Oryzeae</taxon>
        <taxon>Oryzinae</taxon>
        <taxon>Leersia</taxon>
    </lineage>
</organism>
<comment type="similarity">
    <text evidence="1">Belongs to the plant LTP family. B11E subfamily.</text>
</comment>
<protein>
    <recommendedName>
        <fullName evidence="5">Bifunctional inhibitor/plant lipid transfer protein/seed storage helical domain-containing protein</fullName>
    </recommendedName>
</protein>
<dbReference type="Gene3D" id="1.10.110.10">
    <property type="entry name" value="Plant lipid-transfer and hydrophobic proteins"/>
    <property type="match status" value="1"/>
</dbReference>
<dbReference type="HOGENOM" id="CLU_158223_2_0_1"/>
<evidence type="ECO:0000256" key="2">
    <source>
        <dbReference type="ARBA" id="ARBA00022448"/>
    </source>
</evidence>
<dbReference type="SUPFAM" id="SSF47699">
    <property type="entry name" value="Bifunctional inhibitor/lipid-transfer protein/seed storage 2S albumin"/>
    <property type="match status" value="1"/>
</dbReference>
<evidence type="ECO:0000256" key="1">
    <source>
        <dbReference type="ARBA" id="ARBA00009707"/>
    </source>
</evidence>
<dbReference type="GO" id="GO:0008289">
    <property type="term" value="F:lipid binding"/>
    <property type="evidence" value="ECO:0007669"/>
    <property type="project" value="UniProtKB-KW"/>
</dbReference>
<dbReference type="eggNOG" id="ENOG502R4MI">
    <property type="taxonomic scope" value="Eukaryota"/>
</dbReference>
<feature type="chain" id="PRO_5002347021" description="Bifunctional inhibitor/plant lipid transfer protein/seed storage helical domain-containing protein" evidence="4">
    <location>
        <begin position="33"/>
        <end position="111"/>
    </location>
</feature>
<dbReference type="PANTHER" id="PTHR33214:SF8">
    <property type="entry name" value="OS01G0691300 PROTEIN"/>
    <property type="match status" value="1"/>
</dbReference>
<reference evidence="6" key="3">
    <citation type="submission" date="2015-04" db="UniProtKB">
        <authorList>
            <consortium name="EnsemblPlants"/>
        </authorList>
    </citation>
    <scope>IDENTIFICATION</scope>
</reference>
<keyword evidence="2" id="KW-0813">Transport</keyword>
<dbReference type="AlphaFoldDB" id="A0A0D9V4D5"/>
<dbReference type="InterPro" id="IPR033872">
    <property type="entry name" value="nsLTP2"/>
</dbReference>
<evidence type="ECO:0000313" key="7">
    <source>
        <dbReference type="Proteomes" id="UP000032180"/>
    </source>
</evidence>
<dbReference type="Gramene" id="LPERR01G23310.1">
    <property type="protein sequence ID" value="LPERR01G23310.1"/>
    <property type="gene ID" value="LPERR01G23310"/>
</dbReference>
<keyword evidence="7" id="KW-1185">Reference proteome</keyword>
<dbReference type="Pfam" id="PF14368">
    <property type="entry name" value="LTP_2"/>
    <property type="match status" value="1"/>
</dbReference>
<dbReference type="Proteomes" id="UP000032180">
    <property type="component" value="Chromosome 1"/>
</dbReference>
<evidence type="ECO:0000256" key="4">
    <source>
        <dbReference type="SAM" id="SignalP"/>
    </source>
</evidence>
<keyword evidence="4" id="KW-0732">Signal</keyword>
<evidence type="ECO:0000313" key="6">
    <source>
        <dbReference type="EnsemblPlants" id="LPERR01G23310.1"/>
    </source>
</evidence>
<dbReference type="EnsemblPlants" id="LPERR01G23310.1">
    <property type="protein sequence ID" value="LPERR01G23310.1"/>
    <property type="gene ID" value="LPERR01G23310"/>
</dbReference>
<keyword evidence="3" id="KW-0446">Lipid-binding</keyword>
<evidence type="ECO:0000256" key="3">
    <source>
        <dbReference type="ARBA" id="ARBA00023121"/>
    </source>
</evidence>
<reference evidence="6 7" key="1">
    <citation type="submission" date="2012-08" db="EMBL/GenBank/DDBJ databases">
        <title>Oryza genome evolution.</title>
        <authorList>
            <person name="Wing R.A."/>
        </authorList>
    </citation>
    <scope>NUCLEOTIDE SEQUENCE</scope>
</reference>
<dbReference type="STRING" id="77586.A0A0D9V4D5"/>
<dbReference type="InterPro" id="IPR036312">
    <property type="entry name" value="Bifun_inhib/LTP/seed_sf"/>
</dbReference>
<evidence type="ECO:0000259" key="5">
    <source>
        <dbReference type="Pfam" id="PF14368"/>
    </source>
</evidence>
<name>A0A0D9V4D5_9ORYZ</name>
<dbReference type="PANTHER" id="PTHR33214">
    <property type="entry name" value="BIFUNCTIONAL INHIBITOR/LIPID-TRANSFER PROTEIN/SEED STORAGE 2S ALBUMIN SUPERFAMILY PROTEIN"/>
    <property type="match status" value="1"/>
</dbReference>